<evidence type="ECO:0000313" key="3">
    <source>
        <dbReference type="Proteomes" id="UP001162891"/>
    </source>
</evidence>
<gene>
    <name evidence="2" type="ORF">AMOR_15290</name>
</gene>
<organism evidence="2 3">
    <name type="scientific">Anaeromyxobacter oryzae</name>
    <dbReference type="NCBI Taxonomy" id="2918170"/>
    <lineage>
        <taxon>Bacteria</taxon>
        <taxon>Pseudomonadati</taxon>
        <taxon>Myxococcota</taxon>
        <taxon>Myxococcia</taxon>
        <taxon>Myxococcales</taxon>
        <taxon>Cystobacterineae</taxon>
        <taxon>Anaeromyxobacteraceae</taxon>
        <taxon>Anaeromyxobacter</taxon>
    </lineage>
</organism>
<keyword evidence="1" id="KW-0732">Signal</keyword>
<feature type="chain" id="PRO_5046336412" evidence="1">
    <location>
        <begin position="27"/>
        <end position="413"/>
    </location>
</feature>
<dbReference type="Proteomes" id="UP001162891">
    <property type="component" value="Chromosome"/>
</dbReference>
<keyword evidence="3" id="KW-1185">Reference proteome</keyword>
<protein>
    <submittedName>
        <fullName evidence="2">Uncharacterized protein</fullName>
    </submittedName>
</protein>
<dbReference type="RefSeq" id="WP_248360227.1">
    <property type="nucleotide sequence ID" value="NZ_AP025591.1"/>
</dbReference>
<accession>A0ABM7WSR1</accession>
<evidence type="ECO:0000256" key="1">
    <source>
        <dbReference type="SAM" id="SignalP"/>
    </source>
</evidence>
<proteinExistence type="predicted"/>
<sequence length="413" mass="44491">MSKRAKALLGAFVAVVAAGTASSAVADAGSGIRLGGSDGRLHPSLEVESRSDSNVIYWTPGQSVSDVILHIRPGLTLTVPGELTAVDLHAALDWAQYLGVEGHTSDLSRLYGDASLGIGVNRRGQLGLELNDDFFRRSNTSVMSFGTAVIANNNALRVAMPWKPGGGALLLTLGGEWELETYEPYATPTLCGTGELICEPGLVSKFGWNELRGTGELKWKFLPRTAVVLDGSYFSRLANDNVYSPDLSGFRTEAGLTGLVTQRIAGTVKAGYGQTFGNEALRTWLANAEFEWLATETSAARVGFSHDYGTDPGWILSLFQSNRVYVDGHVLLGGRFTARLGASLERREYESVAAHATLFRIEPAFEAEVTRAFRAVLGYAYTDRASNVPAGTLGLPGYNYSKNEFWLRGVVSY</sequence>
<evidence type="ECO:0000313" key="2">
    <source>
        <dbReference type="EMBL" id="BDG02533.1"/>
    </source>
</evidence>
<dbReference type="Pfam" id="PF10082">
    <property type="entry name" value="BBP2_2"/>
    <property type="match status" value="1"/>
</dbReference>
<name>A0ABM7WSR1_9BACT</name>
<feature type="signal peptide" evidence="1">
    <location>
        <begin position="1"/>
        <end position="26"/>
    </location>
</feature>
<dbReference type="InterPro" id="IPR018759">
    <property type="entry name" value="BBP2_2"/>
</dbReference>
<reference evidence="3" key="1">
    <citation type="journal article" date="2022" name="Int. J. Syst. Evol. Microbiol.">
        <title>Anaeromyxobacter oryzae sp. nov., Anaeromyxobacter diazotrophicus sp. nov. and Anaeromyxobacter paludicola sp. nov., isolated from paddy soils.</title>
        <authorList>
            <person name="Itoh H."/>
            <person name="Xu Z."/>
            <person name="Mise K."/>
            <person name="Masuda Y."/>
            <person name="Ushijima N."/>
            <person name="Hayakawa C."/>
            <person name="Shiratori Y."/>
            <person name="Senoo K."/>
        </authorList>
    </citation>
    <scope>NUCLEOTIDE SEQUENCE [LARGE SCALE GENOMIC DNA]</scope>
    <source>
        <strain evidence="3">Red232</strain>
    </source>
</reference>
<dbReference type="EMBL" id="AP025591">
    <property type="protein sequence ID" value="BDG02533.1"/>
    <property type="molecule type" value="Genomic_DNA"/>
</dbReference>